<dbReference type="AlphaFoldDB" id="D5ADV9"/>
<accession>D5ADV9</accession>
<dbReference type="InterPro" id="IPR039745">
    <property type="entry name" value="Vps54"/>
</dbReference>
<organism evidence="8">
    <name type="scientific">Picea sitchensis</name>
    <name type="common">Sitka spruce</name>
    <name type="synonym">Pinus sitchensis</name>
    <dbReference type="NCBI Taxonomy" id="3332"/>
    <lineage>
        <taxon>Eukaryota</taxon>
        <taxon>Viridiplantae</taxon>
        <taxon>Streptophyta</taxon>
        <taxon>Embryophyta</taxon>
        <taxon>Tracheophyta</taxon>
        <taxon>Spermatophyta</taxon>
        <taxon>Pinopsida</taxon>
        <taxon>Pinidae</taxon>
        <taxon>Conifers I</taxon>
        <taxon>Pinales</taxon>
        <taxon>Pinaceae</taxon>
        <taxon>Picea</taxon>
    </lineage>
</organism>
<evidence type="ECO:0000256" key="1">
    <source>
        <dbReference type="ARBA" id="ARBA00004601"/>
    </source>
</evidence>
<comment type="similarity">
    <text evidence="2">Belongs to the VPS54 family.</text>
</comment>
<sequence>MLQEKLSHYLDIVEVHLVKEISVRSDLFFEAQGQLQDLNGQIVEACAQLRELKATVKLLDVDLVESARQIQELSGSRANLLAIHQKLKLMSYVNQALSALKLVTCGTIQLLYNGGNNRRSSSTVFKRDSERSFMARGVQLSVLDIQALFTSFLLNMKFFFLFVLVRGNFEFTEIGKI</sequence>
<evidence type="ECO:0000313" key="8">
    <source>
        <dbReference type="EMBL" id="ADE77728.1"/>
    </source>
</evidence>
<evidence type="ECO:0000256" key="2">
    <source>
        <dbReference type="ARBA" id="ARBA00009150"/>
    </source>
</evidence>
<feature type="transmembrane region" description="Helical" evidence="7">
    <location>
        <begin position="145"/>
        <end position="165"/>
    </location>
</feature>
<keyword evidence="3" id="KW-0813">Transport</keyword>
<dbReference type="GO" id="GO:0019905">
    <property type="term" value="F:syntaxin binding"/>
    <property type="evidence" value="ECO:0007669"/>
    <property type="project" value="TreeGrafter"/>
</dbReference>
<evidence type="ECO:0000256" key="6">
    <source>
        <dbReference type="ARBA" id="ARBA00023054"/>
    </source>
</evidence>
<dbReference type="GO" id="GO:0000938">
    <property type="term" value="C:GARP complex"/>
    <property type="evidence" value="ECO:0007669"/>
    <property type="project" value="InterPro"/>
</dbReference>
<dbReference type="PANTHER" id="PTHR12965:SF0">
    <property type="entry name" value="VACUOLAR PROTEIN SORTING-ASSOCIATED PROTEIN 54"/>
    <property type="match status" value="1"/>
</dbReference>
<dbReference type="GO" id="GO:0005829">
    <property type="term" value="C:cytosol"/>
    <property type="evidence" value="ECO:0007669"/>
    <property type="project" value="GOC"/>
</dbReference>
<dbReference type="PANTHER" id="PTHR12965">
    <property type="entry name" value="VACUOLAR PROTEIN SORTING 54"/>
    <property type="match status" value="1"/>
</dbReference>
<keyword evidence="7" id="KW-1133">Transmembrane helix</keyword>
<evidence type="ECO:0000256" key="3">
    <source>
        <dbReference type="ARBA" id="ARBA00022448"/>
    </source>
</evidence>
<evidence type="ECO:0000256" key="4">
    <source>
        <dbReference type="ARBA" id="ARBA00022927"/>
    </source>
</evidence>
<protein>
    <recommendedName>
        <fullName evidence="9">Vacuolar protein sorting-associated protein 54 N-terminal domain-containing protein</fullName>
    </recommendedName>
</protein>
<keyword evidence="6" id="KW-0175">Coiled coil</keyword>
<proteinExistence type="evidence at transcript level"/>
<comment type="subcellular location">
    <subcellularLocation>
        <location evidence="1">Golgi apparatus</location>
        <location evidence="1">trans-Golgi network</location>
    </subcellularLocation>
</comment>
<dbReference type="GO" id="GO:0042147">
    <property type="term" value="P:retrograde transport, endosome to Golgi"/>
    <property type="evidence" value="ECO:0007669"/>
    <property type="project" value="InterPro"/>
</dbReference>
<evidence type="ECO:0000256" key="5">
    <source>
        <dbReference type="ARBA" id="ARBA00023034"/>
    </source>
</evidence>
<keyword evidence="5" id="KW-0333">Golgi apparatus</keyword>
<dbReference type="GO" id="GO:0006896">
    <property type="term" value="P:Golgi to vacuole transport"/>
    <property type="evidence" value="ECO:0007669"/>
    <property type="project" value="TreeGrafter"/>
</dbReference>
<reference evidence="8" key="1">
    <citation type="submission" date="2010-04" db="EMBL/GenBank/DDBJ databases">
        <authorList>
            <person name="Reid K.E."/>
            <person name="Liao N."/>
            <person name="Chan S."/>
            <person name="Docking R."/>
            <person name="Taylor G."/>
            <person name="Moore R."/>
            <person name="Mayo M."/>
            <person name="Munro S."/>
            <person name="King J."/>
            <person name="Yanchuk A."/>
            <person name="Holt R."/>
            <person name="Jones S."/>
            <person name="Marra M."/>
            <person name="Ritland C.E."/>
            <person name="Ritland K."/>
            <person name="Bohlmann J."/>
        </authorList>
    </citation>
    <scope>NUCLEOTIDE SEQUENCE</scope>
    <source>
        <tissue evidence="8">Bud</tissue>
    </source>
</reference>
<evidence type="ECO:0008006" key="9">
    <source>
        <dbReference type="Google" id="ProtNLM"/>
    </source>
</evidence>
<keyword evidence="7" id="KW-0472">Membrane</keyword>
<name>D5ADV9_PICSI</name>
<dbReference type="EMBL" id="BT124480">
    <property type="protein sequence ID" value="ADE77728.1"/>
    <property type="molecule type" value="mRNA"/>
</dbReference>
<evidence type="ECO:0000256" key="7">
    <source>
        <dbReference type="SAM" id="Phobius"/>
    </source>
</evidence>
<dbReference type="GO" id="GO:0015031">
    <property type="term" value="P:protein transport"/>
    <property type="evidence" value="ECO:0007669"/>
    <property type="project" value="UniProtKB-KW"/>
</dbReference>
<keyword evidence="4" id="KW-0653">Protein transport</keyword>
<keyword evidence="7" id="KW-0812">Transmembrane</keyword>